<evidence type="ECO:0000313" key="3">
    <source>
        <dbReference type="Proteomes" id="UP001595872"/>
    </source>
</evidence>
<dbReference type="Gene3D" id="3.40.50.1820">
    <property type="entry name" value="alpha/beta hydrolase"/>
    <property type="match status" value="1"/>
</dbReference>
<dbReference type="EMBL" id="JBHSIT010000004">
    <property type="protein sequence ID" value="MFC4908991.1"/>
    <property type="molecule type" value="Genomic_DNA"/>
</dbReference>
<name>A0ABV9TZY8_9ACTN</name>
<keyword evidence="3" id="KW-1185">Reference proteome</keyword>
<accession>A0ABV9TZY8</accession>
<dbReference type="InterPro" id="IPR050583">
    <property type="entry name" value="Mycobacterial_A85_antigen"/>
</dbReference>
<protein>
    <submittedName>
        <fullName evidence="2">Alpha/beta hydrolase</fullName>
    </submittedName>
</protein>
<dbReference type="GO" id="GO:0016787">
    <property type="term" value="F:hydrolase activity"/>
    <property type="evidence" value="ECO:0007669"/>
    <property type="project" value="UniProtKB-KW"/>
</dbReference>
<comment type="caution">
    <text evidence="2">The sequence shown here is derived from an EMBL/GenBank/DDBJ whole genome shotgun (WGS) entry which is preliminary data.</text>
</comment>
<reference evidence="3" key="1">
    <citation type="journal article" date="2019" name="Int. J. Syst. Evol. Microbiol.">
        <title>The Global Catalogue of Microorganisms (GCM) 10K type strain sequencing project: providing services to taxonomists for standard genome sequencing and annotation.</title>
        <authorList>
            <consortium name="The Broad Institute Genomics Platform"/>
            <consortium name="The Broad Institute Genome Sequencing Center for Infectious Disease"/>
            <person name="Wu L."/>
            <person name="Ma J."/>
        </authorList>
    </citation>
    <scope>NUCLEOTIDE SEQUENCE [LARGE SCALE GENOMIC DNA]</scope>
    <source>
        <strain evidence="3">KLKA75</strain>
    </source>
</reference>
<dbReference type="PANTHER" id="PTHR48098">
    <property type="entry name" value="ENTEROCHELIN ESTERASE-RELATED"/>
    <property type="match status" value="1"/>
</dbReference>
<feature type="chain" id="PRO_5047342846" evidence="1">
    <location>
        <begin position="23"/>
        <end position="348"/>
    </location>
</feature>
<feature type="signal peptide" evidence="1">
    <location>
        <begin position="1"/>
        <end position="22"/>
    </location>
</feature>
<dbReference type="InterPro" id="IPR000801">
    <property type="entry name" value="Esterase-like"/>
</dbReference>
<dbReference type="Proteomes" id="UP001595872">
    <property type="component" value="Unassembled WGS sequence"/>
</dbReference>
<dbReference type="SUPFAM" id="SSF53474">
    <property type="entry name" value="alpha/beta-Hydrolases"/>
    <property type="match status" value="1"/>
</dbReference>
<evidence type="ECO:0000313" key="2">
    <source>
        <dbReference type="EMBL" id="MFC4908991.1"/>
    </source>
</evidence>
<keyword evidence="1" id="KW-0732">Signal</keyword>
<organism evidence="2 3">
    <name type="scientific">Actinomadura gamaensis</name>
    <dbReference type="NCBI Taxonomy" id="1763541"/>
    <lineage>
        <taxon>Bacteria</taxon>
        <taxon>Bacillati</taxon>
        <taxon>Actinomycetota</taxon>
        <taxon>Actinomycetes</taxon>
        <taxon>Streptosporangiales</taxon>
        <taxon>Thermomonosporaceae</taxon>
        <taxon>Actinomadura</taxon>
    </lineage>
</organism>
<dbReference type="Pfam" id="PF00756">
    <property type="entry name" value="Esterase"/>
    <property type="match status" value="1"/>
</dbReference>
<dbReference type="InterPro" id="IPR029058">
    <property type="entry name" value="AB_hydrolase_fold"/>
</dbReference>
<dbReference type="RefSeq" id="WP_378256122.1">
    <property type="nucleotide sequence ID" value="NZ_JBHSIT010000004.1"/>
</dbReference>
<dbReference type="PANTHER" id="PTHR48098:SF1">
    <property type="entry name" value="DIACYLGLYCEROL ACYLTRANSFERASE_MYCOLYLTRANSFERASE AG85A"/>
    <property type="match status" value="1"/>
</dbReference>
<keyword evidence="2" id="KW-0378">Hydrolase</keyword>
<sequence>MPRGRRWRRGAGALAGTSLVLAAGLVAPADAGASGGLRRADTGAAIVAQKRVDARTFDVSVRSPSLRQTVKVRVITPAGWSRTSARTWPVLYAYHGGADHYESWTRSTDVEKVASGWDAMVVMPEGGLDGSYTDWFNYGKGGSPKWETFHTREVTQLMERNFRAGTNRAAMGISSGGQGALTYAARHKGLFKYAASFSGIVHLTQPGIPAVLMFLGYAFGPKGDDPFRIWGPPSGDMSNWKAHDPYLLANNLRGVGLYLSSGTTGEPGPLDPPFKDWDYVKMRLAGGVSEQTAGSTNVSLAARLRQLKIPATTHLYGNGWHQWAYWQIEMHSAWPLMMRAIGAHKVAS</sequence>
<proteinExistence type="predicted"/>
<gene>
    <name evidence="2" type="ORF">ACFPCY_16830</name>
</gene>
<evidence type="ECO:0000256" key="1">
    <source>
        <dbReference type="SAM" id="SignalP"/>
    </source>
</evidence>